<dbReference type="InterPro" id="IPR022357">
    <property type="entry name" value="MIP_CS"/>
</dbReference>
<feature type="domain" description="Glucose-methanol-choline oxidoreductase C-terminal" evidence="5">
    <location>
        <begin position="2"/>
        <end position="38"/>
    </location>
</feature>
<gene>
    <name evidence="6" type="ORF">UFOPK3797_00519</name>
</gene>
<dbReference type="PANTHER" id="PTHR46056">
    <property type="entry name" value="LONG-CHAIN-ALCOHOL OXIDASE"/>
    <property type="match status" value="1"/>
</dbReference>
<dbReference type="AlphaFoldDB" id="A0A6J7K5T0"/>
<dbReference type="InterPro" id="IPR007867">
    <property type="entry name" value="GMC_OxRtase_C"/>
</dbReference>
<keyword evidence="2" id="KW-0285">Flavoprotein</keyword>
<accession>A0A6J7K5T0</accession>
<keyword evidence="3" id="KW-0274">FAD</keyword>
<evidence type="ECO:0000256" key="3">
    <source>
        <dbReference type="ARBA" id="ARBA00022827"/>
    </source>
</evidence>
<dbReference type="PANTHER" id="PTHR46056:SF12">
    <property type="entry name" value="LONG-CHAIN-ALCOHOL OXIDASE"/>
    <property type="match status" value="1"/>
</dbReference>
<keyword evidence="4" id="KW-0560">Oxidoreductase</keyword>
<dbReference type="GO" id="GO:0016614">
    <property type="term" value="F:oxidoreductase activity, acting on CH-OH group of donors"/>
    <property type="evidence" value="ECO:0007669"/>
    <property type="project" value="InterPro"/>
</dbReference>
<dbReference type="PROSITE" id="PS00221">
    <property type="entry name" value="MIP"/>
    <property type="match status" value="1"/>
</dbReference>
<dbReference type="EMBL" id="CAFBNN010000049">
    <property type="protein sequence ID" value="CAB4951228.1"/>
    <property type="molecule type" value="Genomic_DNA"/>
</dbReference>
<dbReference type="Pfam" id="PF05199">
    <property type="entry name" value="GMC_oxred_C"/>
    <property type="match status" value="1"/>
</dbReference>
<evidence type="ECO:0000256" key="2">
    <source>
        <dbReference type="ARBA" id="ARBA00022630"/>
    </source>
</evidence>
<evidence type="ECO:0000259" key="5">
    <source>
        <dbReference type="Pfam" id="PF05199"/>
    </source>
</evidence>
<dbReference type="Gene3D" id="3.50.50.60">
    <property type="entry name" value="FAD/NAD(P)-binding domain"/>
    <property type="match status" value="1"/>
</dbReference>
<protein>
    <submittedName>
        <fullName evidence="6">Unannotated protein</fullName>
    </submittedName>
</protein>
<evidence type="ECO:0000256" key="4">
    <source>
        <dbReference type="ARBA" id="ARBA00023002"/>
    </source>
</evidence>
<comment type="similarity">
    <text evidence="1">Belongs to the GMC oxidoreductase family.</text>
</comment>
<reference evidence="6" key="1">
    <citation type="submission" date="2020-05" db="EMBL/GenBank/DDBJ databases">
        <authorList>
            <person name="Chiriac C."/>
            <person name="Salcher M."/>
            <person name="Ghai R."/>
            <person name="Kavagutti S V."/>
        </authorList>
    </citation>
    <scope>NUCLEOTIDE SEQUENCE</scope>
</reference>
<organism evidence="6">
    <name type="scientific">freshwater metagenome</name>
    <dbReference type="NCBI Taxonomy" id="449393"/>
    <lineage>
        <taxon>unclassified sequences</taxon>
        <taxon>metagenomes</taxon>
        <taxon>ecological metagenomes</taxon>
    </lineage>
</organism>
<evidence type="ECO:0000313" key="6">
    <source>
        <dbReference type="EMBL" id="CAB4951228.1"/>
    </source>
</evidence>
<dbReference type="SUPFAM" id="SSF51905">
    <property type="entry name" value="FAD/NAD(P)-binding domain"/>
    <property type="match status" value="1"/>
</dbReference>
<evidence type="ECO:0000256" key="1">
    <source>
        <dbReference type="ARBA" id="ARBA00010790"/>
    </source>
</evidence>
<proteinExistence type="inferred from homology"/>
<sequence>MVDEYCKTHDVENLYLIDGSFFPSSAAVNPALTIAAQALRVVAKSDLAN</sequence>
<name>A0A6J7K5T0_9ZZZZ</name>
<dbReference type="InterPro" id="IPR036188">
    <property type="entry name" value="FAD/NAD-bd_sf"/>
</dbReference>